<dbReference type="OrthoDB" id="260465at2759"/>
<comment type="caution">
    <text evidence="1">The sequence shown here is derived from an EMBL/GenBank/DDBJ whole genome shotgun (WGS) entry which is preliminary data.</text>
</comment>
<evidence type="ECO:0000313" key="2">
    <source>
        <dbReference type="Proteomes" id="UP000037923"/>
    </source>
</evidence>
<dbReference type="OMA" id="YQLACLS"/>
<protein>
    <submittedName>
        <fullName evidence="1">Uncharacterized protein</fullName>
    </submittedName>
</protein>
<gene>
    <name evidence="1" type="ORF">ABB37_00748</name>
</gene>
<accession>A0A0M9GB22</accession>
<dbReference type="Proteomes" id="UP000037923">
    <property type="component" value="Unassembled WGS sequence"/>
</dbReference>
<name>A0A0M9GB22_LEPPY</name>
<reference evidence="1 2" key="1">
    <citation type="submission" date="2015-07" db="EMBL/GenBank/DDBJ databases">
        <title>High-quality genome of monoxenous trypanosomatid Leptomonas pyrrhocoris.</title>
        <authorList>
            <person name="Flegontov P."/>
            <person name="Butenko A."/>
            <person name="Firsov S."/>
            <person name="Vlcek C."/>
            <person name="Logacheva M.D."/>
            <person name="Field M."/>
            <person name="Filatov D."/>
            <person name="Flegontova O."/>
            <person name="Gerasimov E."/>
            <person name="Jackson A.P."/>
            <person name="Kelly S."/>
            <person name="Opperdoes F."/>
            <person name="O'Reilly A."/>
            <person name="Votypka J."/>
            <person name="Yurchenko V."/>
            <person name="Lukes J."/>
        </authorList>
    </citation>
    <scope>NUCLEOTIDE SEQUENCE [LARGE SCALE GENOMIC DNA]</scope>
    <source>
        <strain evidence="1">H10</strain>
    </source>
</reference>
<dbReference type="VEuPathDB" id="TriTrypDB:LpyrH10_01_7480"/>
<dbReference type="GeneID" id="26901045"/>
<keyword evidence="2" id="KW-1185">Reference proteome</keyword>
<sequence>MSLFERPHRYFSTNDVVMGVKAEALGEVDDYSAWVEKVAAELAAVYGEQVAHLSLADTFYSTSDAPTTFSSRISAEVFQRLGDYKAVLARIDDVDAQLAEQMQLESATEAELAAAKQARVSSRQLQRTLRAIKAKVTQLRQETDNLIYERACLSQQLVNVFKAEYVRVSLV</sequence>
<dbReference type="RefSeq" id="XP_015665082.1">
    <property type="nucleotide sequence ID" value="XM_015797074.1"/>
</dbReference>
<dbReference type="EMBL" id="LGTL01000001">
    <property type="protein sequence ID" value="KPA86643.1"/>
    <property type="molecule type" value="Genomic_DNA"/>
</dbReference>
<dbReference type="AlphaFoldDB" id="A0A0M9GB22"/>
<organism evidence="1 2">
    <name type="scientific">Leptomonas pyrrhocoris</name>
    <name type="common">Firebug parasite</name>
    <dbReference type="NCBI Taxonomy" id="157538"/>
    <lineage>
        <taxon>Eukaryota</taxon>
        <taxon>Discoba</taxon>
        <taxon>Euglenozoa</taxon>
        <taxon>Kinetoplastea</taxon>
        <taxon>Metakinetoplastina</taxon>
        <taxon>Trypanosomatida</taxon>
        <taxon>Trypanosomatidae</taxon>
        <taxon>Leishmaniinae</taxon>
        <taxon>Leptomonas</taxon>
    </lineage>
</organism>
<evidence type="ECO:0000313" key="1">
    <source>
        <dbReference type="EMBL" id="KPA86643.1"/>
    </source>
</evidence>
<proteinExistence type="predicted"/>